<protein>
    <submittedName>
        <fullName evidence="1">Uncharacterized protein</fullName>
    </submittedName>
</protein>
<name>A0AAP0GDV8_9ASPA</name>
<dbReference type="PANTHER" id="PTHR46238:SF8">
    <property type="entry name" value="ENDONUCLEASE_EXONUCLEASE_PHOSPHATASE DOMAIN-CONTAINING PROTEIN"/>
    <property type="match status" value="1"/>
</dbReference>
<keyword evidence="2" id="KW-1185">Reference proteome</keyword>
<evidence type="ECO:0000313" key="2">
    <source>
        <dbReference type="Proteomes" id="UP001418222"/>
    </source>
</evidence>
<evidence type="ECO:0000313" key="1">
    <source>
        <dbReference type="EMBL" id="KAK8953995.1"/>
    </source>
</evidence>
<dbReference type="EMBL" id="JBBWWQ010000002">
    <property type="protein sequence ID" value="KAK8953995.1"/>
    <property type="molecule type" value="Genomic_DNA"/>
</dbReference>
<reference evidence="1 2" key="1">
    <citation type="journal article" date="2022" name="Nat. Plants">
        <title>Genomes of leafy and leafless Platanthera orchids illuminate the evolution of mycoheterotrophy.</title>
        <authorList>
            <person name="Li M.H."/>
            <person name="Liu K.W."/>
            <person name="Li Z."/>
            <person name="Lu H.C."/>
            <person name="Ye Q.L."/>
            <person name="Zhang D."/>
            <person name="Wang J.Y."/>
            <person name="Li Y.F."/>
            <person name="Zhong Z.M."/>
            <person name="Liu X."/>
            <person name="Yu X."/>
            <person name="Liu D.K."/>
            <person name="Tu X.D."/>
            <person name="Liu B."/>
            <person name="Hao Y."/>
            <person name="Liao X.Y."/>
            <person name="Jiang Y.T."/>
            <person name="Sun W.H."/>
            <person name="Chen J."/>
            <person name="Chen Y.Q."/>
            <person name="Ai Y."/>
            <person name="Zhai J.W."/>
            <person name="Wu S.S."/>
            <person name="Zhou Z."/>
            <person name="Hsiao Y.Y."/>
            <person name="Wu W.L."/>
            <person name="Chen Y.Y."/>
            <person name="Lin Y.F."/>
            <person name="Hsu J.L."/>
            <person name="Li C.Y."/>
            <person name="Wang Z.W."/>
            <person name="Zhao X."/>
            <person name="Zhong W.Y."/>
            <person name="Ma X.K."/>
            <person name="Ma L."/>
            <person name="Huang J."/>
            <person name="Chen G.Z."/>
            <person name="Huang M.Z."/>
            <person name="Huang L."/>
            <person name="Peng D.H."/>
            <person name="Luo Y.B."/>
            <person name="Zou S.Q."/>
            <person name="Chen S.P."/>
            <person name="Lan S."/>
            <person name="Tsai W.C."/>
            <person name="Van de Peer Y."/>
            <person name="Liu Z.J."/>
        </authorList>
    </citation>
    <scope>NUCLEOTIDE SEQUENCE [LARGE SCALE GENOMIC DNA]</scope>
    <source>
        <strain evidence="1">Lor287</strain>
    </source>
</reference>
<dbReference type="AlphaFoldDB" id="A0AAP0GDV8"/>
<sequence length="147" mass="16984">MMEDSSFHDKMLHRNWVFKRKRKKISFAFDVNSAKEGPSMFSEFTNESSLLRKKFKGVDNGSQCSQKIKGHDGDGGIDKDVTHRIHAGWLKWRGESGILCDRKLPLKLKGKFYRTAIRAAILYGSECWAVNFVHEKKMGVAEMRMLR</sequence>
<gene>
    <name evidence="1" type="ORF">KSP39_PZI002179</name>
</gene>
<dbReference type="PANTHER" id="PTHR46238">
    <property type="entry name" value="REVERSE TRANSCRIPTASE DOMAIN-CONTAINING PROTEIN"/>
    <property type="match status" value="1"/>
</dbReference>
<proteinExistence type="predicted"/>
<dbReference type="Proteomes" id="UP001418222">
    <property type="component" value="Unassembled WGS sequence"/>
</dbReference>
<accession>A0AAP0GDV8</accession>
<organism evidence="1 2">
    <name type="scientific">Platanthera zijinensis</name>
    <dbReference type="NCBI Taxonomy" id="2320716"/>
    <lineage>
        <taxon>Eukaryota</taxon>
        <taxon>Viridiplantae</taxon>
        <taxon>Streptophyta</taxon>
        <taxon>Embryophyta</taxon>
        <taxon>Tracheophyta</taxon>
        <taxon>Spermatophyta</taxon>
        <taxon>Magnoliopsida</taxon>
        <taxon>Liliopsida</taxon>
        <taxon>Asparagales</taxon>
        <taxon>Orchidaceae</taxon>
        <taxon>Orchidoideae</taxon>
        <taxon>Orchideae</taxon>
        <taxon>Orchidinae</taxon>
        <taxon>Platanthera</taxon>
    </lineage>
</organism>
<comment type="caution">
    <text evidence="1">The sequence shown here is derived from an EMBL/GenBank/DDBJ whole genome shotgun (WGS) entry which is preliminary data.</text>
</comment>